<feature type="coiled-coil region" evidence="1">
    <location>
        <begin position="35"/>
        <end position="70"/>
    </location>
</feature>
<proteinExistence type="predicted"/>
<name>A0A3P6TNJ2_CYLGO</name>
<keyword evidence="3" id="KW-1185">Reference proteome</keyword>
<dbReference type="AlphaFoldDB" id="A0A3P6TNJ2"/>
<gene>
    <name evidence="2" type="ORF">CGOC_LOCUS8373</name>
</gene>
<evidence type="ECO:0000313" key="2">
    <source>
        <dbReference type="EMBL" id="VDK84919.1"/>
    </source>
</evidence>
<dbReference type="EMBL" id="UYRV01030586">
    <property type="protein sequence ID" value="VDK84919.1"/>
    <property type="molecule type" value="Genomic_DNA"/>
</dbReference>
<sequence>MCDLSSKQAKLNLLLNRKRKIDAGVQPEIQQPSSSQEMKEDVEFVESVDKKLEEERRKAAEVIVKEARRAKERAELVGPQGW</sequence>
<accession>A0A3P6TNJ2</accession>
<keyword evidence="1" id="KW-0175">Coiled coil</keyword>
<protein>
    <submittedName>
        <fullName evidence="2">Uncharacterized protein</fullName>
    </submittedName>
</protein>
<evidence type="ECO:0000313" key="3">
    <source>
        <dbReference type="Proteomes" id="UP000271889"/>
    </source>
</evidence>
<reference evidence="2 3" key="1">
    <citation type="submission" date="2018-11" db="EMBL/GenBank/DDBJ databases">
        <authorList>
            <consortium name="Pathogen Informatics"/>
        </authorList>
    </citation>
    <scope>NUCLEOTIDE SEQUENCE [LARGE SCALE GENOMIC DNA]</scope>
</reference>
<dbReference type="Proteomes" id="UP000271889">
    <property type="component" value="Unassembled WGS sequence"/>
</dbReference>
<organism evidence="2 3">
    <name type="scientific">Cylicostephanus goldi</name>
    <name type="common">Nematode worm</name>
    <dbReference type="NCBI Taxonomy" id="71465"/>
    <lineage>
        <taxon>Eukaryota</taxon>
        <taxon>Metazoa</taxon>
        <taxon>Ecdysozoa</taxon>
        <taxon>Nematoda</taxon>
        <taxon>Chromadorea</taxon>
        <taxon>Rhabditida</taxon>
        <taxon>Rhabditina</taxon>
        <taxon>Rhabditomorpha</taxon>
        <taxon>Strongyloidea</taxon>
        <taxon>Strongylidae</taxon>
        <taxon>Cylicostephanus</taxon>
    </lineage>
</organism>
<evidence type="ECO:0000256" key="1">
    <source>
        <dbReference type="SAM" id="Coils"/>
    </source>
</evidence>